<dbReference type="SUPFAM" id="SSF88659">
    <property type="entry name" value="Sigma3 and sigma4 domains of RNA polymerase sigma factors"/>
    <property type="match status" value="1"/>
</dbReference>
<dbReference type="InterPro" id="IPR013324">
    <property type="entry name" value="RNA_pol_sigma_r3/r4-like"/>
</dbReference>
<comment type="caution">
    <text evidence="2">The sequence shown here is derived from an EMBL/GenBank/DDBJ whole genome shotgun (WGS) entry which is preliminary data.</text>
</comment>
<dbReference type="RefSeq" id="WP_381617507.1">
    <property type="nucleotide sequence ID" value="NZ_JBHTEB010000001.1"/>
</dbReference>
<dbReference type="InterPro" id="IPR052704">
    <property type="entry name" value="ECF_Sigma-70_Domain"/>
</dbReference>
<sequence length="265" mass="27532">MTRAEEFEAVRPLLFAIARRALGGADQARDAVETARLRWAGTAARPASVEGHLAAEVIAVCTGVLRAARLRQQTHRGPWPAGPLPGGGQDDGGDDGARRRAPAQLAESLLTAALLALERLSPLERAVFVLREAFGCGAWETAAALGCSGEAARQIVAAVAVASDGGGEPLPWPAHVTGARNVARLLTAVVPPLAGIGVRLEEHRFSGRPGSLLRDRAGRVLGGIALDLRDDRVEGVHLVIPGAQDTPADPVAEAEAVLREANRAG</sequence>
<evidence type="ECO:0000256" key="1">
    <source>
        <dbReference type="SAM" id="MobiDB-lite"/>
    </source>
</evidence>
<reference evidence="3" key="1">
    <citation type="journal article" date="2019" name="Int. J. Syst. Evol. Microbiol.">
        <title>The Global Catalogue of Microorganisms (GCM) 10K type strain sequencing project: providing services to taxonomists for standard genome sequencing and annotation.</title>
        <authorList>
            <consortium name="The Broad Institute Genomics Platform"/>
            <consortium name="The Broad Institute Genome Sequencing Center for Infectious Disease"/>
            <person name="Wu L."/>
            <person name="Ma J."/>
        </authorList>
    </citation>
    <scope>NUCLEOTIDE SEQUENCE [LARGE SCALE GENOMIC DNA]</scope>
    <source>
        <strain evidence="3">CGMCC 4.7400</strain>
    </source>
</reference>
<keyword evidence="3" id="KW-1185">Reference proteome</keyword>
<name>A0ABW2WI82_9ACTN</name>
<dbReference type="EMBL" id="JBHTEB010000001">
    <property type="protein sequence ID" value="MFD0319230.1"/>
    <property type="molecule type" value="Genomic_DNA"/>
</dbReference>
<evidence type="ECO:0000313" key="3">
    <source>
        <dbReference type="Proteomes" id="UP001597023"/>
    </source>
</evidence>
<dbReference type="Proteomes" id="UP001597023">
    <property type="component" value="Unassembled WGS sequence"/>
</dbReference>
<dbReference type="Gene3D" id="1.10.10.10">
    <property type="entry name" value="Winged helix-like DNA-binding domain superfamily/Winged helix DNA-binding domain"/>
    <property type="match status" value="1"/>
</dbReference>
<protein>
    <submittedName>
        <fullName evidence="2">RNA polymerase subunit sigma-24</fullName>
    </submittedName>
</protein>
<accession>A0ABW2WI82</accession>
<dbReference type="PANTHER" id="PTHR30173">
    <property type="entry name" value="SIGMA 19 FACTOR"/>
    <property type="match status" value="1"/>
</dbReference>
<feature type="region of interest" description="Disordered" evidence="1">
    <location>
        <begin position="74"/>
        <end position="101"/>
    </location>
</feature>
<gene>
    <name evidence="2" type="ORF">ACFQZ6_34450</name>
</gene>
<evidence type="ECO:0000313" key="2">
    <source>
        <dbReference type="EMBL" id="MFD0319230.1"/>
    </source>
</evidence>
<proteinExistence type="predicted"/>
<dbReference type="PANTHER" id="PTHR30173:SF36">
    <property type="entry name" value="ECF RNA POLYMERASE SIGMA FACTOR SIGJ"/>
    <property type="match status" value="1"/>
</dbReference>
<organism evidence="2 3">
    <name type="scientific">Streptomyces flavalbus</name>
    <dbReference type="NCBI Taxonomy" id="2665155"/>
    <lineage>
        <taxon>Bacteria</taxon>
        <taxon>Bacillati</taxon>
        <taxon>Actinomycetota</taxon>
        <taxon>Actinomycetes</taxon>
        <taxon>Kitasatosporales</taxon>
        <taxon>Streptomycetaceae</taxon>
        <taxon>Streptomyces</taxon>
    </lineage>
</organism>
<dbReference type="InterPro" id="IPR036388">
    <property type="entry name" value="WH-like_DNA-bd_sf"/>
</dbReference>